<feature type="non-terminal residue" evidence="2">
    <location>
        <position position="1"/>
    </location>
</feature>
<keyword evidence="1" id="KW-1133">Transmembrane helix</keyword>
<name>A0A2P4SHA2_BAMTH</name>
<dbReference type="Proteomes" id="UP000237246">
    <property type="component" value="Unassembled WGS sequence"/>
</dbReference>
<reference evidence="2 3" key="1">
    <citation type="submission" date="2018-01" db="EMBL/GenBank/DDBJ databases">
        <title>Comparison of the Chinese Bamboo Partridge and Red Junglefowl genome sequences highlights the importance of demography in genome evolution.</title>
        <authorList>
            <person name="Tiley G.P."/>
            <person name="Kimball R.T."/>
            <person name="Braun E.L."/>
            <person name="Burleigh J.G."/>
        </authorList>
    </citation>
    <scope>NUCLEOTIDE SEQUENCE [LARGE SCALE GENOMIC DNA]</scope>
    <source>
        <strain evidence="2">RTK389</strain>
        <tissue evidence="2">Blood</tissue>
    </source>
</reference>
<comment type="caution">
    <text evidence="2">The sequence shown here is derived from an EMBL/GenBank/DDBJ whole genome shotgun (WGS) entry which is preliminary data.</text>
</comment>
<evidence type="ECO:0000313" key="3">
    <source>
        <dbReference type="Proteomes" id="UP000237246"/>
    </source>
</evidence>
<organism evidence="2 3">
    <name type="scientific">Bambusicola thoracicus</name>
    <name type="common">Chinese bamboo-partridge</name>
    <name type="synonym">Perdix thoracica</name>
    <dbReference type="NCBI Taxonomy" id="9083"/>
    <lineage>
        <taxon>Eukaryota</taxon>
        <taxon>Metazoa</taxon>
        <taxon>Chordata</taxon>
        <taxon>Craniata</taxon>
        <taxon>Vertebrata</taxon>
        <taxon>Euteleostomi</taxon>
        <taxon>Archelosauria</taxon>
        <taxon>Archosauria</taxon>
        <taxon>Dinosauria</taxon>
        <taxon>Saurischia</taxon>
        <taxon>Theropoda</taxon>
        <taxon>Coelurosauria</taxon>
        <taxon>Aves</taxon>
        <taxon>Neognathae</taxon>
        <taxon>Galloanserae</taxon>
        <taxon>Galliformes</taxon>
        <taxon>Phasianidae</taxon>
        <taxon>Perdicinae</taxon>
        <taxon>Bambusicola</taxon>
    </lineage>
</organism>
<evidence type="ECO:0000313" key="2">
    <source>
        <dbReference type="EMBL" id="POI23481.1"/>
    </source>
</evidence>
<dbReference type="Gene3D" id="3.30.70.330">
    <property type="match status" value="1"/>
</dbReference>
<keyword evidence="1" id="KW-0812">Transmembrane</keyword>
<dbReference type="EMBL" id="PPHD01048686">
    <property type="protein sequence ID" value="POI23481.1"/>
    <property type="molecule type" value="Genomic_DNA"/>
</dbReference>
<evidence type="ECO:0000256" key="1">
    <source>
        <dbReference type="SAM" id="Phobius"/>
    </source>
</evidence>
<keyword evidence="3" id="KW-1185">Reference proteome</keyword>
<protein>
    <submittedName>
        <fullName evidence="2">Uncharacterized protein</fullName>
    </submittedName>
</protein>
<feature type="transmembrane region" description="Helical" evidence="1">
    <location>
        <begin position="35"/>
        <end position="55"/>
    </location>
</feature>
<gene>
    <name evidence="2" type="ORF">CIB84_012771</name>
</gene>
<keyword evidence="1" id="KW-0472">Membrane</keyword>
<dbReference type="InterPro" id="IPR012677">
    <property type="entry name" value="Nucleotide-bd_a/b_plait_sf"/>
</dbReference>
<proteinExistence type="predicted"/>
<sequence>SRLQKAKAALNGADIYAGCCTLKIEYARVMLGPSLLLLLAKHVCTILNIFHFYLYSQLDLMSLETTTIVGTTLSRIWADEVGFPMLSL</sequence>
<accession>A0A2P4SHA2</accession>
<dbReference type="OrthoDB" id="302770at2759"/>
<dbReference type="AlphaFoldDB" id="A0A2P4SHA2"/>